<dbReference type="PANTHER" id="PTHR42678:SF34">
    <property type="entry name" value="OS04G0183300 PROTEIN"/>
    <property type="match status" value="1"/>
</dbReference>
<dbReference type="SUPFAM" id="SSF75304">
    <property type="entry name" value="Amidase signature (AS) enzymes"/>
    <property type="match status" value="2"/>
</dbReference>
<proteinExistence type="predicted"/>
<dbReference type="InterPro" id="IPR036928">
    <property type="entry name" value="AS_sf"/>
</dbReference>
<dbReference type="AlphaFoldDB" id="A0AAD2DZV7"/>
<protein>
    <recommendedName>
        <fullName evidence="1">Amidase domain-containing protein</fullName>
    </recommendedName>
</protein>
<name>A0AAD2DZV7_9LAMI</name>
<reference evidence="2" key="1">
    <citation type="submission" date="2023-05" db="EMBL/GenBank/DDBJ databases">
        <authorList>
            <person name="Huff M."/>
        </authorList>
    </citation>
    <scope>NUCLEOTIDE SEQUENCE</scope>
</reference>
<dbReference type="Pfam" id="PF01425">
    <property type="entry name" value="Amidase"/>
    <property type="match status" value="2"/>
</dbReference>
<feature type="domain" description="Amidase" evidence="1">
    <location>
        <begin position="203"/>
        <end position="278"/>
    </location>
</feature>
<sequence length="410" mass="43711">MILDVEDSQDDGETFTRIVTLDSAISSVFAIGGAATIQDIQTAFKQNQLTSRQLVLFYLNEIQRLNPILKGVIEIICVAGINRPSGFWRGDKAEEGRSYHSWEGKLGRMVGMQENPYVLSVNPCGSSSGSAISVASNMVAVSLGTETHSFIICSSSFNSVVGIKPTVGLTSQTGVIPIIPRQETIGPICRTVSDAVYVLDANDFGVVMKLRKAGAIILGKASLSEWADFRSLTARLNLAVGVQEVDEGSGTAISVALNMVAVSLGTETDGSIICPSSFIQWGYQTNLTLAEFKISLNAYLKELVASPVQSLAEVIAFNKKFFDLGMQKIKLYMELSRIDKKWIRVGSDASPEYAIGGFPAISVPAAYDSKGLPIGICFGGLKPDLLVAARPDVAIVLAIDGFPSISAPAA</sequence>
<gene>
    <name evidence="2" type="ORF">FPE_LOCUS16464</name>
</gene>
<dbReference type="EMBL" id="OU503045">
    <property type="protein sequence ID" value="CAI9769826.1"/>
    <property type="molecule type" value="Genomic_DNA"/>
</dbReference>
<evidence type="ECO:0000313" key="2">
    <source>
        <dbReference type="EMBL" id="CAI9769826.1"/>
    </source>
</evidence>
<keyword evidence="3" id="KW-1185">Reference proteome</keyword>
<dbReference type="InterPro" id="IPR023631">
    <property type="entry name" value="Amidase_dom"/>
</dbReference>
<dbReference type="Gene3D" id="3.90.1300.10">
    <property type="entry name" value="Amidase signature (AS) domain"/>
    <property type="match status" value="3"/>
</dbReference>
<dbReference type="PANTHER" id="PTHR42678">
    <property type="entry name" value="AMIDASE"/>
    <property type="match status" value="1"/>
</dbReference>
<organism evidence="2 3">
    <name type="scientific">Fraxinus pennsylvanica</name>
    <dbReference type="NCBI Taxonomy" id="56036"/>
    <lineage>
        <taxon>Eukaryota</taxon>
        <taxon>Viridiplantae</taxon>
        <taxon>Streptophyta</taxon>
        <taxon>Embryophyta</taxon>
        <taxon>Tracheophyta</taxon>
        <taxon>Spermatophyta</taxon>
        <taxon>Magnoliopsida</taxon>
        <taxon>eudicotyledons</taxon>
        <taxon>Gunneridae</taxon>
        <taxon>Pentapetalae</taxon>
        <taxon>asterids</taxon>
        <taxon>lamiids</taxon>
        <taxon>Lamiales</taxon>
        <taxon>Oleaceae</taxon>
        <taxon>Oleeae</taxon>
        <taxon>Fraxinus</taxon>
    </lineage>
</organism>
<feature type="domain" description="Amidase" evidence="1">
    <location>
        <begin position="110"/>
        <end position="201"/>
    </location>
</feature>
<accession>A0AAD2DZV7</accession>
<dbReference type="Proteomes" id="UP000834106">
    <property type="component" value="Chromosome 10"/>
</dbReference>
<evidence type="ECO:0000313" key="3">
    <source>
        <dbReference type="Proteomes" id="UP000834106"/>
    </source>
</evidence>
<evidence type="ECO:0000259" key="1">
    <source>
        <dbReference type="Pfam" id="PF01425"/>
    </source>
</evidence>